<proteinExistence type="predicted"/>
<evidence type="ECO:0000313" key="1">
    <source>
        <dbReference type="EMBL" id="MBV4396351.1"/>
    </source>
</evidence>
<sequence>MKMIARHLLMFSFVLLMGCSPEYDWRSVNTAEGNLTALFPARPVEQTRQVELDGEKMPFTMQIATVSDEVYAVGYRVFPVEMVAEQAKIEQKGRALMASVYQTMGEPMPDPAPAFGDVFSFSKEVNGKVFNVHVKILAANGLIVQAYVAADNQTPPEQVRQFLDGVKIN</sequence>
<organism evidence="1 2">
    <name type="scientific">Advenella alkanexedens</name>
    <dbReference type="NCBI Taxonomy" id="1481665"/>
    <lineage>
        <taxon>Bacteria</taxon>
        <taxon>Pseudomonadati</taxon>
        <taxon>Pseudomonadota</taxon>
        <taxon>Betaproteobacteria</taxon>
        <taxon>Burkholderiales</taxon>
        <taxon>Alcaligenaceae</taxon>
    </lineage>
</organism>
<dbReference type="EMBL" id="JAHSPR010000002">
    <property type="protein sequence ID" value="MBV4396351.1"/>
    <property type="molecule type" value="Genomic_DNA"/>
</dbReference>
<accession>A0ABS6NL51</accession>
<dbReference type="PROSITE" id="PS51257">
    <property type="entry name" value="PROKAR_LIPOPROTEIN"/>
    <property type="match status" value="1"/>
</dbReference>
<protein>
    <recommendedName>
        <fullName evidence="3">Lipoprotein</fullName>
    </recommendedName>
</protein>
<comment type="caution">
    <text evidence="1">The sequence shown here is derived from an EMBL/GenBank/DDBJ whole genome shotgun (WGS) entry which is preliminary data.</text>
</comment>
<evidence type="ECO:0008006" key="3">
    <source>
        <dbReference type="Google" id="ProtNLM"/>
    </source>
</evidence>
<gene>
    <name evidence="1" type="ORF">KU392_03645</name>
</gene>
<evidence type="ECO:0000313" key="2">
    <source>
        <dbReference type="Proteomes" id="UP000722165"/>
    </source>
</evidence>
<dbReference type="RefSeq" id="WP_217734595.1">
    <property type="nucleotide sequence ID" value="NZ_JAHSPR010000002.1"/>
</dbReference>
<reference evidence="1 2" key="1">
    <citation type="submission" date="2021-06" db="EMBL/GenBank/DDBJ databases">
        <authorList>
            <person name="Lu T."/>
            <person name="Wang Q."/>
            <person name="Han X."/>
        </authorList>
    </citation>
    <scope>NUCLEOTIDE SEQUENCE [LARGE SCALE GENOMIC DNA]</scope>
    <source>
        <strain evidence="1 2">LAM0050</strain>
    </source>
</reference>
<dbReference type="Proteomes" id="UP000722165">
    <property type="component" value="Unassembled WGS sequence"/>
</dbReference>
<keyword evidence="2" id="KW-1185">Reference proteome</keyword>
<name>A0ABS6NL51_9BURK</name>